<evidence type="ECO:0000313" key="3">
    <source>
        <dbReference type="Proteomes" id="UP000248616"/>
    </source>
</evidence>
<dbReference type="SUPFAM" id="SSF53597">
    <property type="entry name" value="Dihydrofolate reductase-like"/>
    <property type="match status" value="1"/>
</dbReference>
<comment type="caution">
    <text evidence="2">The sequence shown here is derived from an EMBL/GenBank/DDBJ whole genome shotgun (WGS) entry which is preliminary data.</text>
</comment>
<reference evidence="3" key="1">
    <citation type="submission" date="2017-03" db="EMBL/GenBank/DDBJ databases">
        <authorList>
            <person name="Safronova V.I."/>
            <person name="Sazanova A.L."/>
            <person name="Chirak E.R."/>
        </authorList>
    </citation>
    <scope>NUCLEOTIDE SEQUENCE [LARGE SCALE GENOMIC DNA]</scope>
    <source>
        <strain evidence="3">Ach-343</strain>
    </source>
</reference>
<dbReference type="RefSeq" id="WP_111545753.1">
    <property type="nucleotide sequence ID" value="NZ_MZXV01000040.1"/>
</dbReference>
<dbReference type="Proteomes" id="UP000248616">
    <property type="component" value="Unassembled WGS sequence"/>
</dbReference>
<dbReference type="InterPro" id="IPR050765">
    <property type="entry name" value="Riboflavin_Biosynth_HTPR"/>
</dbReference>
<gene>
    <name evidence="2" type="ORF">B5V02_19285</name>
</gene>
<dbReference type="EMBL" id="MZXV01000040">
    <property type="protein sequence ID" value="PZV36849.1"/>
    <property type="molecule type" value="Genomic_DNA"/>
</dbReference>
<dbReference type="PANTHER" id="PTHR38011">
    <property type="entry name" value="DIHYDROFOLATE REDUCTASE FAMILY PROTEIN (AFU_ORTHOLOGUE AFUA_8G06820)"/>
    <property type="match status" value="1"/>
</dbReference>
<dbReference type="InterPro" id="IPR002734">
    <property type="entry name" value="RibDG_C"/>
</dbReference>
<evidence type="ECO:0000259" key="1">
    <source>
        <dbReference type="Pfam" id="PF01872"/>
    </source>
</evidence>
<proteinExistence type="predicted"/>
<keyword evidence="3" id="KW-1185">Reference proteome</keyword>
<dbReference type="Pfam" id="PF01872">
    <property type="entry name" value="RibD_C"/>
    <property type="match status" value="1"/>
</dbReference>
<accession>A0A2W7CSX6</accession>
<dbReference type="AlphaFoldDB" id="A0A2W7CSX6"/>
<protein>
    <submittedName>
        <fullName evidence="2">Deaminase</fullName>
    </submittedName>
</protein>
<dbReference type="GO" id="GO:0009231">
    <property type="term" value="P:riboflavin biosynthetic process"/>
    <property type="evidence" value="ECO:0007669"/>
    <property type="project" value="InterPro"/>
</dbReference>
<dbReference type="InterPro" id="IPR024072">
    <property type="entry name" value="DHFR-like_dom_sf"/>
</dbReference>
<dbReference type="GO" id="GO:0008703">
    <property type="term" value="F:5-amino-6-(5-phosphoribosylamino)uracil reductase activity"/>
    <property type="evidence" value="ECO:0007669"/>
    <property type="project" value="InterPro"/>
</dbReference>
<dbReference type="Gene3D" id="3.40.430.10">
    <property type="entry name" value="Dihydrofolate Reductase, subunit A"/>
    <property type="match status" value="1"/>
</dbReference>
<evidence type="ECO:0000313" key="2">
    <source>
        <dbReference type="EMBL" id="PZV36849.1"/>
    </source>
</evidence>
<dbReference type="OrthoDB" id="2313602at2"/>
<dbReference type="PANTHER" id="PTHR38011:SF12">
    <property type="entry name" value="BIFUNCTIONAL DEAMINASE-REDUCTASE DOMAIN PROTEIN"/>
    <property type="match status" value="1"/>
</dbReference>
<name>A0A2W7CSX6_9HYPH</name>
<organism evidence="2 3">
    <name type="scientific">Mesorhizobium kowhaii</name>
    <dbReference type="NCBI Taxonomy" id="1300272"/>
    <lineage>
        <taxon>Bacteria</taxon>
        <taxon>Pseudomonadati</taxon>
        <taxon>Pseudomonadota</taxon>
        <taxon>Alphaproteobacteria</taxon>
        <taxon>Hyphomicrobiales</taxon>
        <taxon>Phyllobacteriaceae</taxon>
        <taxon>Mesorhizobium</taxon>
    </lineage>
</organism>
<sequence>MSKLRVNAFSLSLDGYGAGPDQDLQNPLGVGGEALHKWAFSTRTFRKMFGEEGGATGTDEDFAARSMENLGAWILGRNMFGPIRDEWPDDSWKGWWGNNPPYHVPVFVLTHHKRASFTMEGGTTFHFVTDGIHSALEQAKAAADGKDVRVGGGVATIRQYLQEKLIDEMHLAIAPVLLGAGENLFAGLDMPKLGYLCSEQVATPLATHVVIKRA</sequence>
<feature type="domain" description="Bacterial bifunctional deaminase-reductase C-terminal" evidence="1">
    <location>
        <begin position="9"/>
        <end position="193"/>
    </location>
</feature>